<keyword evidence="2" id="KW-1185">Reference proteome</keyword>
<dbReference type="Gene3D" id="3.40.50.2000">
    <property type="entry name" value="Glycogen Phosphorylase B"/>
    <property type="match status" value="2"/>
</dbReference>
<proteinExistence type="predicted"/>
<sequence length="364" mass="40660">MPDKRIRVLHATSSLGLGGTEKVMQSFVTHLDKNIFHTTVYSPADGPRGKLLRQAGIDTFIGTDLLALLKKLRPHIVHIHRAGWTQPGMLRPFKLANIPVLVETNIFGHHDPSPEGTLIDRHLFVSHFCAKRFEQVNSIPANKPKYSVLYNPVDTDFFSNNCAADRDFPANSFGRISRSDKGKWSSLALTFLPILKNLVSENKIPAFHYNIIGGIPEAEKYVSDNHLDELVHFLPPILTDKEISQFMNSISFLAHANDTGESFGLVIAEAMAAGLPVITHPCDGLRDNAQLELVDHGKTGFIANNAQEYAEAVRFLMTHPEEARILGENGRSKATRLFKAQNIAKKLEQIYLELLEMKKDIQPK</sequence>
<reference evidence="1 2" key="1">
    <citation type="submission" date="2012-10" db="EMBL/GenBank/DDBJ databases">
        <authorList>
            <person name="Genoscope - CEA"/>
        </authorList>
    </citation>
    <scope>NUCLEOTIDE SEQUENCE [LARGE SCALE GENOMIC DNA]</scope>
    <source>
        <strain evidence="2">AM13 / DSM 14728</strain>
    </source>
</reference>
<dbReference type="EMBL" id="FO203522">
    <property type="protein sequence ID" value="CCO25194.1"/>
    <property type="molecule type" value="Genomic_DNA"/>
</dbReference>
<dbReference type="SUPFAM" id="SSF53756">
    <property type="entry name" value="UDP-Glycosyltransferase/glycogen phosphorylase"/>
    <property type="match status" value="1"/>
</dbReference>
<organism evidence="1 2">
    <name type="scientific">Maridesulfovibrio hydrothermalis AM13 = DSM 14728</name>
    <dbReference type="NCBI Taxonomy" id="1121451"/>
    <lineage>
        <taxon>Bacteria</taxon>
        <taxon>Pseudomonadati</taxon>
        <taxon>Thermodesulfobacteriota</taxon>
        <taxon>Desulfovibrionia</taxon>
        <taxon>Desulfovibrionales</taxon>
        <taxon>Desulfovibrionaceae</taxon>
        <taxon>Maridesulfovibrio</taxon>
    </lineage>
</organism>
<dbReference type="eggNOG" id="COG0438">
    <property type="taxonomic scope" value="Bacteria"/>
</dbReference>
<dbReference type="KEGG" id="dhy:DESAM_22927"/>
<accession>L0REK3</accession>
<dbReference type="Pfam" id="PF13692">
    <property type="entry name" value="Glyco_trans_1_4"/>
    <property type="match status" value="1"/>
</dbReference>
<dbReference type="Proteomes" id="UP000010808">
    <property type="component" value="Chromosome"/>
</dbReference>
<evidence type="ECO:0000313" key="2">
    <source>
        <dbReference type="Proteomes" id="UP000010808"/>
    </source>
</evidence>
<dbReference type="CDD" id="cd03801">
    <property type="entry name" value="GT4_PimA-like"/>
    <property type="match status" value="1"/>
</dbReference>
<dbReference type="GO" id="GO:0016740">
    <property type="term" value="F:transferase activity"/>
    <property type="evidence" value="ECO:0007669"/>
    <property type="project" value="UniProtKB-KW"/>
</dbReference>
<dbReference type="AlphaFoldDB" id="L0REK3"/>
<name>L0REK3_9BACT</name>
<dbReference type="STRING" id="1121451.DESAM_22927"/>
<dbReference type="PANTHER" id="PTHR12526">
    <property type="entry name" value="GLYCOSYLTRANSFERASE"/>
    <property type="match status" value="1"/>
</dbReference>
<gene>
    <name evidence="1" type="ORF">DESAM_22927</name>
</gene>
<dbReference type="RefSeq" id="WP_015337792.1">
    <property type="nucleotide sequence ID" value="NC_020055.1"/>
</dbReference>
<dbReference type="OrthoDB" id="9767517at2"/>
<keyword evidence="1" id="KW-0808">Transferase</keyword>
<dbReference type="PATRIC" id="fig|1121451.3.peg.3135"/>
<dbReference type="PANTHER" id="PTHR12526:SF630">
    <property type="entry name" value="GLYCOSYLTRANSFERASE"/>
    <property type="match status" value="1"/>
</dbReference>
<dbReference type="HOGENOM" id="CLU_775500_0_0_7"/>
<evidence type="ECO:0000313" key="1">
    <source>
        <dbReference type="EMBL" id="CCO25194.1"/>
    </source>
</evidence>
<protein>
    <submittedName>
        <fullName evidence="1">Glycosyl transferase group 1</fullName>
    </submittedName>
</protein>